<keyword evidence="5" id="KW-1185">Reference proteome</keyword>
<dbReference type="Pfam" id="PF08699">
    <property type="entry name" value="ArgoL1"/>
    <property type="match status" value="1"/>
</dbReference>
<feature type="domain" description="PAZ" evidence="3">
    <location>
        <begin position="278"/>
        <end position="385"/>
    </location>
</feature>
<gene>
    <name evidence="4" type="ORF">AMTR_s00040p00171340</name>
</gene>
<dbReference type="SUPFAM" id="SSF101690">
    <property type="entry name" value="PAZ domain"/>
    <property type="match status" value="1"/>
</dbReference>
<dbReference type="SMART" id="SM01163">
    <property type="entry name" value="DUF1785"/>
    <property type="match status" value="1"/>
</dbReference>
<evidence type="ECO:0000313" key="5">
    <source>
        <dbReference type="Proteomes" id="UP000017836"/>
    </source>
</evidence>
<name>W1PZS2_AMBTC</name>
<dbReference type="Proteomes" id="UP000017836">
    <property type="component" value="Unassembled WGS sequence"/>
</dbReference>
<dbReference type="AlphaFoldDB" id="W1PZS2"/>
<dbReference type="EMBL" id="KI392591">
    <property type="protein sequence ID" value="ERN13110.1"/>
    <property type="molecule type" value="Genomic_DNA"/>
</dbReference>
<sequence>MELWYHLPIPYQRPLPPPPLYPPHASSPTSLTFSQVSVPVEELKTSSTHSISLDHHHQFKKELKQQQQHQHKKALVAAVRRPDSGGEEGLPIPLLTDHFLVRFDPSQTIFHYNVDISPAPQRSPSQFHKDRLKFFVALPIPSKMGDTPQSKPRTKLKLFRVNMKLASKVDGQDLERFLRDKDHEEEEDANYNVPLPQDYLHALNVVLRKNPVETCIPVGRSLYSSSIGGGAKGIGEGAICLRGLFQSLRPTKQGLALNVDFSVAAFHERISIIQFLQKRCEFLRDLSQRKSRGLVGEERRELEKALRNIRVFVSHRVTDQRYKVFSLTTESTENLRFKSRGGANISLVDYFKENYNHDIQFQKLPCLQMSRSKPSYVPMGALRHL</sequence>
<dbReference type="InterPro" id="IPR014811">
    <property type="entry name" value="ArgoL1"/>
</dbReference>
<dbReference type="STRING" id="13333.W1PZS2"/>
<dbReference type="Pfam" id="PF02170">
    <property type="entry name" value="PAZ"/>
    <property type="match status" value="1"/>
</dbReference>
<dbReference type="GO" id="GO:0003723">
    <property type="term" value="F:RNA binding"/>
    <property type="evidence" value="ECO:0007669"/>
    <property type="project" value="InterPro"/>
</dbReference>
<dbReference type="FunFam" id="2.170.260.10:FF:000008">
    <property type="entry name" value="Protein argonaute 7"/>
    <property type="match status" value="1"/>
</dbReference>
<dbReference type="PANTHER" id="PTHR22891">
    <property type="entry name" value="EUKARYOTIC TRANSLATION INITIATION FACTOR 2C"/>
    <property type="match status" value="1"/>
</dbReference>
<evidence type="ECO:0000313" key="4">
    <source>
        <dbReference type="EMBL" id="ERN13110.1"/>
    </source>
</evidence>
<dbReference type="PROSITE" id="PS50821">
    <property type="entry name" value="PAZ"/>
    <property type="match status" value="1"/>
</dbReference>
<dbReference type="InterPro" id="IPR003100">
    <property type="entry name" value="PAZ_dom"/>
</dbReference>
<comment type="similarity">
    <text evidence="1">Belongs to the argonaute family. Ago subfamily.</text>
</comment>
<keyword evidence="2" id="KW-0943">RNA-mediated gene silencing</keyword>
<dbReference type="eggNOG" id="KOG1041">
    <property type="taxonomic scope" value="Eukaryota"/>
</dbReference>
<reference evidence="5" key="1">
    <citation type="journal article" date="2013" name="Science">
        <title>The Amborella genome and the evolution of flowering plants.</title>
        <authorList>
            <consortium name="Amborella Genome Project"/>
        </authorList>
    </citation>
    <scope>NUCLEOTIDE SEQUENCE [LARGE SCALE GENOMIC DNA]</scope>
</reference>
<accession>W1PZS2</accession>
<dbReference type="Gramene" id="ERN13110">
    <property type="protein sequence ID" value="ERN13110"/>
    <property type="gene ID" value="AMTR_s00040p00171340"/>
</dbReference>
<evidence type="ECO:0000259" key="3">
    <source>
        <dbReference type="PROSITE" id="PS50821"/>
    </source>
</evidence>
<dbReference type="Gene3D" id="2.170.260.10">
    <property type="entry name" value="paz domain"/>
    <property type="match status" value="1"/>
</dbReference>
<dbReference type="CDD" id="cd02846">
    <property type="entry name" value="PAZ_argonaute_like"/>
    <property type="match status" value="1"/>
</dbReference>
<dbReference type="InterPro" id="IPR036085">
    <property type="entry name" value="PAZ_dom_sf"/>
</dbReference>
<dbReference type="GO" id="GO:0031047">
    <property type="term" value="P:regulatory ncRNA-mediated gene silencing"/>
    <property type="evidence" value="ECO:0007669"/>
    <property type="project" value="UniProtKB-KW"/>
</dbReference>
<proteinExistence type="inferred from homology"/>
<evidence type="ECO:0000256" key="2">
    <source>
        <dbReference type="ARBA" id="ARBA00023158"/>
    </source>
</evidence>
<evidence type="ECO:0000256" key="1">
    <source>
        <dbReference type="ARBA" id="ARBA00008201"/>
    </source>
</evidence>
<protein>
    <recommendedName>
        <fullName evidence="3">PAZ domain-containing protein</fullName>
    </recommendedName>
</protein>
<dbReference type="HOGENOM" id="CLU_718347_0_0_1"/>
<organism evidence="4 5">
    <name type="scientific">Amborella trichopoda</name>
    <dbReference type="NCBI Taxonomy" id="13333"/>
    <lineage>
        <taxon>Eukaryota</taxon>
        <taxon>Viridiplantae</taxon>
        <taxon>Streptophyta</taxon>
        <taxon>Embryophyta</taxon>
        <taxon>Tracheophyta</taxon>
        <taxon>Spermatophyta</taxon>
        <taxon>Magnoliopsida</taxon>
        <taxon>Amborellales</taxon>
        <taxon>Amborellaceae</taxon>
        <taxon>Amborella</taxon>
    </lineage>
</organism>